<dbReference type="InterPro" id="IPR020892">
    <property type="entry name" value="Cyclophilin-type_PPIase_CS"/>
</dbReference>
<evidence type="ECO:0000259" key="7">
    <source>
        <dbReference type="PROSITE" id="PS50072"/>
    </source>
</evidence>
<dbReference type="InterPro" id="IPR015943">
    <property type="entry name" value="WD40/YVTN_repeat-like_dom_sf"/>
</dbReference>
<dbReference type="RefSeq" id="XP_007375882.1">
    <property type="nucleotide sequence ID" value="XM_007375820.1"/>
</dbReference>
<dbReference type="EC" id="5.2.1.8" evidence="2"/>
<evidence type="ECO:0000256" key="5">
    <source>
        <dbReference type="ARBA" id="ARBA00023110"/>
    </source>
</evidence>
<dbReference type="GeneID" id="18874001"/>
<evidence type="ECO:0000313" key="9">
    <source>
        <dbReference type="Proteomes" id="UP000000709"/>
    </source>
</evidence>
<keyword evidence="5" id="KW-0697">Rotamase</keyword>
<evidence type="ECO:0000313" key="8">
    <source>
        <dbReference type="EMBL" id="EGW32606.1"/>
    </source>
</evidence>
<dbReference type="Gene3D" id="2.40.100.10">
    <property type="entry name" value="Cyclophilin-like"/>
    <property type="match status" value="1"/>
</dbReference>
<dbReference type="InterPro" id="IPR002130">
    <property type="entry name" value="Cyclophilin-type_PPIase_dom"/>
</dbReference>
<dbReference type="Pfam" id="PF00160">
    <property type="entry name" value="Pro_isomerase"/>
    <property type="match status" value="1"/>
</dbReference>
<dbReference type="eggNOG" id="KOG0882">
    <property type="taxonomic scope" value="Eukaryota"/>
</dbReference>
<dbReference type="KEGG" id="spaa:SPAPADRAFT_61670"/>
<dbReference type="PROSITE" id="PS50072">
    <property type="entry name" value="CSA_PPIASE_2"/>
    <property type="match status" value="1"/>
</dbReference>
<dbReference type="AlphaFoldDB" id="G3ANY2"/>
<proteinExistence type="predicted"/>
<dbReference type="FunFam" id="2.40.100.10:FF:000003">
    <property type="entry name" value="Peptidylprolyl isomerase domain and WD repeat-containing 1"/>
    <property type="match status" value="1"/>
</dbReference>
<dbReference type="OMA" id="KITHIVY"/>
<dbReference type="PANTHER" id="PTHR45625:SF4">
    <property type="entry name" value="PEPTIDYLPROLYL ISOMERASE DOMAIN AND WD REPEAT-CONTAINING PROTEIN 1"/>
    <property type="match status" value="1"/>
</dbReference>
<dbReference type="Gene3D" id="2.130.10.10">
    <property type="entry name" value="YVTN repeat-like/Quinoprotein amine dehydrogenase"/>
    <property type="match status" value="1"/>
</dbReference>
<evidence type="ECO:0000256" key="6">
    <source>
        <dbReference type="ARBA" id="ARBA00023235"/>
    </source>
</evidence>
<dbReference type="InterPro" id="IPR044666">
    <property type="entry name" value="Cyclophilin_A-like"/>
</dbReference>
<evidence type="ECO:0000256" key="2">
    <source>
        <dbReference type="ARBA" id="ARBA00013194"/>
    </source>
</evidence>
<name>G3ANY2_SPAPN</name>
<evidence type="ECO:0000256" key="3">
    <source>
        <dbReference type="ARBA" id="ARBA00022574"/>
    </source>
</evidence>
<dbReference type="InterPro" id="IPR029000">
    <property type="entry name" value="Cyclophilin-like_dom_sf"/>
</dbReference>
<keyword evidence="4" id="KW-0677">Repeat</keyword>
<dbReference type="GO" id="GO:0003755">
    <property type="term" value="F:peptidyl-prolyl cis-trans isomerase activity"/>
    <property type="evidence" value="ECO:0007669"/>
    <property type="project" value="UniProtKB-KW"/>
</dbReference>
<dbReference type="STRING" id="619300.G3ANY2"/>
<protein>
    <recommendedName>
        <fullName evidence="2">peptidylprolyl isomerase</fullName>
        <ecNumber evidence="2">5.2.1.8</ecNumber>
    </recommendedName>
</protein>
<reference evidence="8 9" key="1">
    <citation type="journal article" date="2011" name="Proc. Natl. Acad. Sci. U.S.A.">
        <title>Comparative genomics of xylose-fermenting fungi for enhanced biofuel production.</title>
        <authorList>
            <person name="Wohlbach D.J."/>
            <person name="Kuo A."/>
            <person name="Sato T.K."/>
            <person name="Potts K.M."/>
            <person name="Salamov A.A."/>
            <person name="LaButti K.M."/>
            <person name="Sun H."/>
            <person name="Clum A."/>
            <person name="Pangilinan J.L."/>
            <person name="Lindquist E.A."/>
            <person name="Lucas S."/>
            <person name="Lapidus A."/>
            <person name="Jin M."/>
            <person name="Gunawan C."/>
            <person name="Balan V."/>
            <person name="Dale B.E."/>
            <person name="Jeffries T.W."/>
            <person name="Zinkel R."/>
            <person name="Barry K.W."/>
            <person name="Grigoriev I.V."/>
            <person name="Gasch A.P."/>
        </authorList>
    </citation>
    <scope>NUCLEOTIDE SEQUENCE [LARGE SCALE GENOMIC DNA]</scope>
    <source>
        <strain evidence="9">NRRL Y-27907 / 11-Y1</strain>
    </source>
</reference>
<dbReference type="PRINTS" id="PR00153">
    <property type="entry name" value="CSAPPISMRASE"/>
</dbReference>
<dbReference type="SUPFAM" id="SSF50891">
    <property type="entry name" value="Cyclophilin-like"/>
    <property type="match status" value="1"/>
</dbReference>
<dbReference type="GO" id="GO:0005634">
    <property type="term" value="C:nucleus"/>
    <property type="evidence" value="ECO:0007669"/>
    <property type="project" value="UniProtKB-ARBA"/>
</dbReference>
<dbReference type="Proteomes" id="UP000000709">
    <property type="component" value="Unassembled WGS sequence"/>
</dbReference>
<dbReference type="OrthoDB" id="271386at2759"/>
<evidence type="ECO:0000256" key="1">
    <source>
        <dbReference type="ARBA" id="ARBA00000971"/>
    </source>
</evidence>
<accession>G3ANY2</accession>
<keyword evidence="3" id="KW-0853">WD repeat</keyword>
<dbReference type="InParanoid" id="G3ANY2"/>
<dbReference type="HOGENOM" id="CLU_012062_31_2_1"/>
<keyword evidence="6" id="KW-0413">Isomerase</keyword>
<dbReference type="PROSITE" id="PS00170">
    <property type="entry name" value="CSA_PPIASE_1"/>
    <property type="match status" value="1"/>
</dbReference>
<feature type="domain" description="PPIase cyclophilin-type" evidence="7">
    <location>
        <begin position="267"/>
        <end position="414"/>
    </location>
</feature>
<dbReference type="GO" id="GO:0006457">
    <property type="term" value="P:protein folding"/>
    <property type="evidence" value="ECO:0007669"/>
    <property type="project" value="InterPro"/>
</dbReference>
<evidence type="ECO:0000256" key="4">
    <source>
        <dbReference type="ARBA" id="ARBA00022737"/>
    </source>
</evidence>
<comment type="catalytic activity">
    <reaction evidence="1">
        <text>[protein]-peptidylproline (omega=180) = [protein]-peptidylproline (omega=0)</text>
        <dbReference type="Rhea" id="RHEA:16237"/>
        <dbReference type="Rhea" id="RHEA-COMP:10747"/>
        <dbReference type="Rhea" id="RHEA-COMP:10748"/>
        <dbReference type="ChEBI" id="CHEBI:83833"/>
        <dbReference type="ChEBI" id="CHEBI:83834"/>
        <dbReference type="EC" id="5.2.1.8"/>
    </reaction>
</comment>
<organism evidence="9">
    <name type="scientific">Spathaspora passalidarum (strain NRRL Y-27907 / 11-Y1)</name>
    <dbReference type="NCBI Taxonomy" id="619300"/>
    <lineage>
        <taxon>Eukaryota</taxon>
        <taxon>Fungi</taxon>
        <taxon>Dikarya</taxon>
        <taxon>Ascomycota</taxon>
        <taxon>Saccharomycotina</taxon>
        <taxon>Pichiomycetes</taxon>
        <taxon>Debaryomycetaceae</taxon>
        <taxon>Spathaspora</taxon>
    </lineage>
</organism>
<dbReference type="InterPro" id="IPR036322">
    <property type="entry name" value="WD40_repeat_dom_sf"/>
</dbReference>
<dbReference type="EMBL" id="GL996502">
    <property type="protein sequence ID" value="EGW32606.1"/>
    <property type="molecule type" value="Genomic_DNA"/>
</dbReference>
<keyword evidence="9" id="KW-1185">Reference proteome</keyword>
<dbReference type="PANTHER" id="PTHR45625">
    <property type="entry name" value="PEPTIDYL-PROLYL CIS-TRANS ISOMERASE-RELATED"/>
    <property type="match status" value="1"/>
</dbReference>
<gene>
    <name evidence="8" type="ORF">SPAPADRAFT_61670</name>
</gene>
<dbReference type="SUPFAM" id="SSF50978">
    <property type="entry name" value="WD40 repeat-like"/>
    <property type="match status" value="1"/>
</dbReference>
<sequence>MMQAIKLPFVPNTVTSHCNSWFTIDGVDTILISDQDTNNVFWIVSEEEVQEQTLVAKESPHKRPIRSIVYSYKYECFISCDEKGLVEYWHPKSLQLPLGLEFKIKSQTDMFKLIKTKTIPNNILISQNSEYFIVQSDKMIHRFCFKTGKIVQTIQEEHISSAYLDGNSILYSTKEEILAYDFIQQQEIANYGTNDNVKYNFVALASETQTTPISSEMITSKNSLVNSKLNKQQLLVATTANKLMVFDSEDKPHGNAGKTKQPKVTLHTTFGDIKLELFDKLAPKTAENFITLCKRKYYNNVIFHRVIKSFMIQTGDPKGDGTGGESCWGGHFPDEFNNQLNHKQPFMVSMANAGPNTNGSQFFITTDEASFLDNKHTVFGKVISGIDTVKQIEDAETDENDKPIEQIAIISTTLEI</sequence>